<evidence type="ECO:0000313" key="2">
    <source>
        <dbReference type="Proteomes" id="UP001152872"/>
    </source>
</evidence>
<accession>A0A9X4M845</accession>
<dbReference type="RefSeq" id="WP_040687750.1">
    <property type="nucleotide sequence ID" value="NZ_VBTY01000052.1"/>
</dbReference>
<proteinExistence type="predicted"/>
<comment type="caution">
    <text evidence="1">The sequence shown here is derived from an EMBL/GenBank/DDBJ whole genome shotgun (WGS) entry which is preliminary data.</text>
</comment>
<gene>
    <name evidence="1" type="ORF">FEV09_08265</name>
</gene>
<evidence type="ECO:0000313" key="1">
    <source>
        <dbReference type="EMBL" id="MDG3494553.1"/>
    </source>
</evidence>
<name>A0A9X4M845_9CYAN</name>
<dbReference type="AlphaFoldDB" id="A0A9X4M845"/>
<sequence>MPQAVVDFPIYETTPEEFASLKQKFEEFLQSGLENGRSELILTVEQLNCIICRGITQVKVGGGTRPGPIYYEIDNQQLIERSLSYPNLGCGGYQISTRIIEFAGNMCCIESLSSDSSFPSISLVGQFTPFAILCNVNSKEIEQFSKKITLVEIVDNKIVMRI</sequence>
<organism evidence="1 2">
    <name type="scientific">Pseudanabaena catenata USMAC16</name>
    <dbReference type="NCBI Taxonomy" id="1855837"/>
    <lineage>
        <taxon>Bacteria</taxon>
        <taxon>Bacillati</taxon>
        <taxon>Cyanobacteriota</taxon>
        <taxon>Cyanophyceae</taxon>
        <taxon>Pseudanabaenales</taxon>
        <taxon>Pseudanabaenaceae</taxon>
        <taxon>Pseudanabaena</taxon>
    </lineage>
</organism>
<dbReference type="Proteomes" id="UP001152872">
    <property type="component" value="Unassembled WGS sequence"/>
</dbReference>
<dbReference type="EMBL" id="VBTY01000052">
    <property type="protein sequence ID" value="MDG3494553.1"/>
    <property type="molecule type" value="Genomic_DNA"/>
</dbReference>
<keyword evidence="2" id="KW-1185">Reference proteome</keyword>
<protein>
    <submittedName>
        <fullName evidence="1">Uncharacterized protein</fullName>
    </submittedName>
</protein>
<reference evidence="1" key="1">
    <citation type="submission" date="2019-05" db="EMBL/GenBank/DDBJ databases">
        <title>Whole genome sequencing of Pseudanabaena catenata USMAC16.</title>
        <authorList>
            <person name="Khan Z."/>
            <person name="Omar W.M."/>
            <person name="Convey P."/>
            <person name="Merican F."/>
            <person name="Najimudin N."/>
        </authorList>
    </citation>
    <scope>NUCLEOTIDE SEQUENCE</scope>
    <source>
        <strain evidence="1">USMAC16</strain>
    </source>
</reference>